<dbReference type="InterPro" id="IPR053246">
    <property type="entry name" value="NS_splicing_regulatory_protein"/>
</dbReference>
<feature type="compositionally biased region" description="Low complexity" evidence="3">
    <location>
        <begin position="240"/>
        <end position="251"/>
    </location>
</feature>
<evidence type="ECO:0000256" key="3">
    <source>
        <dbReference type="SAM" id="MobiDB-lite"/>
    </source>
</evidence>
<keyword evidence="2" id="KW-0175">Coiled coil</keyword>
<proteinExistence type="inferred from homology"/>
<evidence type="ECO:0000313" key="5">
    <source>
        <dbReference type="EMBL" id="KLT44279.1"/>
    </source>
</evidence>
<feature type="compositionally biased region" description="Basic and acidic residues" evidence="3">
    <location>
        <begin position="200"/>
        <end position="218"/>
    </location>
</feature>
<accession>A0A0J1B8Z6</accession>
<evidence type="ECO:0000313" key="6">
    <source>
        <dbReference type="Proteomes" id="UP000053611"/>
    </source>
</evidence>
<keyword evidence="6" id="KW-1185">Reference proteome</keyword>
<evidence type="ECO:0000256" key="1">
    <source>
        <dbReference type="ARBA" id="ARBA00010126"/>
    </source>
</evidence>
<feature type="region of interest" description="Disordered" evidence="3">
    <location>
        <begin position="1"/>
        <end position="33"/>
    </location>
</feature>
<evidence type="ECO:0000256" key="2">
    <source>
        <dbReference type="ARBA" id="ARBA00023054"/>
    </source>
</evidence>
<dbReference type="AlphaFoldDB" id="A0A0J1B8Z6"/>
<gene>
    <name evidence="5" type="ORF">CC85DRAFT_311275</name>
</gene>
<dbReference type="Proteomes" id="UP000053611">
    <property type="component" value="Unassembled WGS sequence"/>
</dbReference>
<feature type="compositionally biased region" description="Basic and acidic residues" evidence="3">
    <location>
        <begin position="404"/>
        <end position="428"/>
    </location>
</feature>
<dbReference type="Pfam" id="PF09745">
    <property type="entry name" value="NSRP1_N"/>
    <property type="match status" value="1"/>
</dbReference>
<organism evidence="5 6">
    <name type="scientific">Cutaneotrichosporon oleaginosum</name>
    <dbReference type="NCBI Taxonomy" id="879819"/>
    <lineage>
        <taxon>Eukaryota</taxon>
        <taxon>Fungi</taxon>
        <taxon>Dikarya</taxon>
        <taxon>Basidiomycota</taxon>
        <taxon>Agaricomycotina</taxon>
        <taxon>Tremellomycetes</taxon>
        <taxon>Trichosporonales</taxon>
        <taxon>Trichosporonaceae</taxon>
        <taxon>Cutaneotrichosporon</taxon>
    </lineage>
</organism>
<dbReference type="PANTHER" id="PTHR47845">
    <property type="entry name" value="NUCLEAR SPECKLE SPLICING REGULATORY PROTEIN 1 HOMOLOG"/>
    <property type="match status" value="1"/>
</dbReference>
<comment type="similarity">
    <text evidence="1">Belongs to the NSRP1 family.</text>
</comment>
<feature type="domain" description="Nuclear speckle splicing regulatory protein 1 N-terminal" evidence="4">
    <location>
        <begin position="108"/>
        <end position="222"/>
    </location>
</feature>
<feature type="region of interest" description="Disordered" evidence="3">
    <location>
        <begin position="73"/>
        <end position="106"/>
    </location>
</feature>
<feature type="region of interest" description="Disordered" evidence="3">
    <location>
        <begin position="315"/>
        <end position="338"/>
    </location>
</feature>
<reference evidence="5 6" key="1">
    <citation type="submission" date="2015-03" db="EMBL/GenBank/DDBJ databases">
        <title>Genomics and transcriptomics of the oil-accumulating basidiomycete yeast T. oleaginosus allow insights into substrate utilization and the diverse evolutionary trajectories of mating systems in fungi.</title>
        <authorList>
            <consortium name="DOE Joint Genome Institute"/>
            <person name="Kourist R."/>
            <person name="Kracht O."/>
            <person name="Bracharz F."/>
            <person name="Lipzen A."/>
            <person name="Nolan M."/>
            <person name="Ohm R."/>
            <person name="Grigoriev I."/>
            <person name="Sun S."/>
            <person name="Heitman J."/>
            <person name="Bruck T."/>
            <person name="Nowrousian M."/>
        </authorList>
    </citation>
    <scope>NUCLEOTIDE SEQUENCE [LARGE SCALE GENOMIC DNA]</scope>
    <source>
        <strain evidence="5 6">IBC0246</strain>
    </source>
</reference>
<feature type="region of interest" description="Disordered" evidence="3">
    <location>
        <begin position="43"/>
        <end position="62"/>
    </location>
</feature>
<protein>
    <recommendedName>
        <fullName evidence="4">Nuclear speckle splicing regulatory protein 1 N-terminal domain-containing protein</fullName>
    </recommendedName>
</protein>
<sequence>MDGKISFSFGAKPRAEAAPSAAPAPAPAPAPAAGMSNLELLMAQAKKKPAKPAKPAKPVAFDDADDDIALPVKKAKDTRTPNLYAPSAPAAPSAPPAKRELLSRAERRARDEALKLDASVFDYDGVYDGMKAAEAAVTEARKAAAPTGPKYIDSFLAAAATRKLDRLRAEEKMLERERAAEGDEFADKEKFVTPAYQKQMEEVRKAEEEEKKREEAMRKSNKGPGLTSLYASMLDDGAAKHAAAVAATKPAGPSLAIRPPPDEEEYDPLLAAEAKSAKLGAGTRTIHAETGKEIEINDDGEVVDKRSLLKAGLNITKKPGPVLPPSLLGRSTSPETKPYVSRAVGAAASYQERMARERKRLAEQIAAEEEKKRAAAAARRAEEEEAARRRREGDDGAAAQRRMGAKERYLARKREREEEAARKKQKAE</sequence>
<dbReference type="GO" id="GO:0000381">
    <property type="term" value="P:regulation of alternative mRNA splicing, via spliceosome"/>
    <property type="evidence" value="ECO:0007669"/>
    <property type="project" value="InterPro"/>
</dbReference>
<dbReference type="InterPro" id="IPR018612">
    <property type="entry name" value="NSRP1_N"/>
</dbReference>
<dbReference type="GeneID" id="28986548"/>
<dbReference type="RefSeq" id="XP_018280770.1">
    <property type="nucleotide sequence ID" value="XM_018425945.1"/>
</dbReference>
<feature type="region of interest" description="Disordered" evidence="3">
    <location>
        <begin position="200"/>
        <end position="271"/>
    </location>
</feature>
<evidence type="ECO:0000259" key="4">
    <source>
        <dbReference type="Pfam" id="PF09745"/>
    </source>
</evidence>
<dbReference type="EMBL" id="KQ087188">
    <property type="protein sequence ID" value="KLT44279.1"/>
    <property type="molecule type" value="Genomic_DNA"/>
</dbReference>
<dbReference type="PANTHER" id="PTHR47845:SF1">
    <property type="entry name" value="NUCLEAR SPECKLE SPLICING REGULATORY PROTEIN 1 HOMOLOG"/>
    <property type="match status" value="1"/>
</dbReference>
<feature type="region of interest" description="Disordered" evidence="3">
    <location>
        <begin position="366"/>
        <end position="428"/>
    </location>
</feature>
<feature type="compositionally biased region" description="Basic and acidic residues" evidence="3">
    <location>
        <begin position="97"/>
        <end position="106"/>
    </location>
</feature>
<name>A0A0J1B8Z6_9TREE</name>
<dbReference type="OrthoDB" id="446635at2759"/>
<dbReference type="STRING" id="879819.A0A0J1B8Z6"/>